<feature type="region of interest" description="Disordered" evidence="1">
    <location>
        <begin position="126"/>
        <end position="149"/>
    </location>
</feature>
<evidence type="ECO:0000256" key="1">
    <source>
        <dbReference type="SAM" id="MobiDB-lite"/>
    </source>
</evidence>
<feature type="compositionally biased region" description="Basic residues" evidence="1">
    <location>
        <begin position="33"/>
        <end position="46"/>
    </location>
</feature>
<evidence type="ECO:0000313" key="3">
    <source>
        <dbReference type="Proteomes" id="UP001049176"/>
    </source>
</evidence>
<keyword evidence="3" id="KW-1185">Reference proteome</keyword>
<evidence type="ECO:0000313" key="2">
    <source>
        <dbReference type="EMBL" id="KAG7096140.1"/>
    </source>
</evidence>
<dbReference type="GeneID" id="66075889"/>
<dbReference type="Proteomes" id="UP001049176">
    <property type="component" value="Chromosome 3"/>
</dbReference>
<gene>
    <name evidence="2" type="ORF">E1B28_006813</name>
</gene>
<feature type="compositionally biased region" description="Basic and acidic residues" evidence="1">
    <location>
        <begin position="47"/>
        <end position="64"/>
    </location>
</feature>
<name>A0A9P7UWZ4_9AGAR</name>
<protein>
    <submittedName>
        <fullName evidence="2">Uncharacterized protein</fullName>
    </submittedName>
</protein>
<proteinExistence type="predicted"/>
<sequence>MVTLQSSKRVLCLDTKPQPKTTPACKNTGIKTRGSKTKNAGHGKRTHEHDECKEHIGQPKRHQADEASFSVIGEVEGQKGGGAQDIAQDIIQVIHDKAVAATSQLKATSVPTEGEIDELLTMKRKRSSVGCSTHPMVSISGSTPALPEL</sequence>
<accession>A0A9P7UWZ4</accession>
<dbReference type="KEGG" id="more:E1B28_006813"/>
<comment type="caution">
    <text evidence="2">The sequence shown here is derived from an EMBL/GenBank/DDBJ whole genome shotgun (WGS) entry which is preliminary data.</text>
</comment>
<organism evidence="2 3">
    <name type="scientific">Marasmius oreades</name>
    <name type="common">fairy-ring Marasmius</name>
    <dbReference type="NCBI Taxonomy" id="181124"/>
    <lineage>
        <taxon>Eukaryota</taxon>
        <taxon>Fungi</taxon>
        <taxon>Dikarya</taxon>
        <taxon>Basidiomycota</taxon>
        <taxon>Agaricomycotina</taxon>
        <taxon>Agaricomycetes</taxon>
        <taxon>Agaricomycetidae</taxon>
        <taxon>Agaricales</taxon>
        <taxon>Marasmiineae</taxon>
        <taxon>Marasmiaceae</taxon>
        <taxon>Marasmius</taxon>
    </lineage>
</organism>
<dbReference type="AlphaFoldDB" id="A0A9P7UWZ4"/>
<dbReference type="EMBL" id="CM032183">
    <property type="protein sequence ID" value="KAG7096140.1"/>
    <property type="molecule type" value="Genomic_DNA"/>
</dbReference>
<reference evidence="2" key="1">
    <citation type="journal article" date="2021" name="Genome Biol. Evol.">
        <title>The assembled and annotated genome of the fairy-ring fungus Marasmius oreades.</title>
        <authorList>
            <person name="Hiltunen M."/>
            <person name="Ament-Velasquez S.L."/>
            <person name="Johannesson H."/>
        </authorList>
    </citation>
    <scope>NUCLEOTIDE SEQUENCE</scope>
    <source>
        <strain evidence="2">03SP1</strain>
    </source>
</reference>
<dbReference type="RefSeq" id="XP_043012610.1">
    <property type="nucleotide sequence ID" value="XM_043151514.1"/>
</dbReference>
<feature type="region of interest" description="Disordered" evidence="1">
    <location>
        <begin position="15"/>
        <end position="64"/>
    </location>
</feature>